<organism evidence="7 8">
    <name type="scientific">Pseudovirgaria hyperparasitica</name>
    <dbReference type="NCBI Taxonomy" id="470096"/>
    <lineage>
        <taxon>Eukaryota</taxon>
        <taxon>Fungi</taxon>
        <taxon>Dikarya</taxon>
        <taxon>Ascomycota</taxon>
        <taxon>Pezizomycotina</taxon>
        <taxon>Dothideomycetes</taxon>
        <taxon>Dothideomycetes incertae sedis</taxon>
        <taxon>Acrospermales</taxon>
        <taxon>Acrospermaceae</taxon>
        <taxon>Pseudovirgaria</taxon>
    </lineage>
</organism>
<dbReference type="CDD" id="cd07990">
    <property type="entry name" value="LPLAT_LCLAT1-like"/>
    <property type="match status" value="1"/>
</dbReference>
<proteinExistence type="inferred from homology"/>
<keyword evidence="5" id="KW-0812">Transmembrane</keyword>
<evidence type="ECO:0000256" key="1">
    <source>
        <dbReference type="ARBA" id="ARBA00008655"/>
    </source>
</evidence>
<dbReference type="EMBL" id="ML996576">
    <property type="protein sequence ID" value="KAF2755963.1"/>
    <property type="molecule type" value="Genomic_DNA"/>
</dbReference>
<evidence type="ECO:0000313" key="7">
    <source>
        <dbReference type="EMBL" id="KAF2755963.1"/>
    </source>
</evidence>
<evidence type="ECO:0000256" key="5">
    <source>
        <dbReference type="SAM" id="Phobius"/>
    </source>
</evidence>
<feature type="region of interest" description="Disordered" evidence="4">
    <location>
        <begin position="1"/>
        <end position="28"/>
    </location>
</feature>
<dbReference type="Pfam" id="PF16076">
    <property type="entry name" value="Acyltransf_C"/>
    <property type="match status" value="1"/>
</dbReference>
<dbReference type="SMART" id="SM00563">
    <property type="entry name" value="PlsC"/>
    <property type="match status" value="1"/>
</dbReference>
<sequence length="461" mass="53279">MDSGELRQRRPATTTSSKVDEGHPAGPIKHGGSKQGILMVLFGLYFFTCSLLIFSTQLLGLPLYLWNKAYYYRWMAWTKEHFALVLIFMTELWSPTIMRVYGDKSVEGQLKQTSDGRLETTFSPRMVMIANHQIYTDWIYLWWMAYANKVHGYIYIMLKRSLQFIPVIGQGMTLYGFVFMDRKWANDEKRMRRRLEQLNAQVAPGKTTLNPMWFLMFPEGTNLSFNGRNGSAKWASKSGEQDLKHCLLPRSKGLLFTLRQLDKSVDHVYDCTMAYEGVPPGEYGQDVFTLRSTYFEGRPPKSVSLHWRRFPMSSIPLHPLPTDDIGPDAEAKAEKRFYNWLMDRWREKDALMDRYMTHGSFNANDDGDVERFLADHPPQSEDGYQFDFPAQDMKVVETAVKPAAPYEFVQILLPALAVSFVVQRLVYGWRLVVAWLTLIQMLRDLEQTAEALRLAVGVGVY</sequence>
<evidence type="ECO:0000256" key="4">
    <source>
        <dbReference type="SAM" id="MobiDB-lite"/>
    </source>
</evidence>
<dbReference type="Pfam" id="PF01553">
    <property type="entry name" value="Acyltransferase"/>
    <property type="match status" value="1"/>
</dbReference>
<dbReference type="AlphaFoldDB" id="A0A6A6W095"/>
<protein>
    <submittedName>
        <fullName evidence="7">Acyltransferase-domain-containing protein</fullName>
    </submittedName>
</protein>
<keyword evidence="5" id="KW-1133">Transmembrane helix</keyword>
<dbReference type="RefSeq" id="XP_033598414.1">
    <property type="nucleotide sequence ID" value="XM_033749548.1"/>
</dbReference>
<dbReference type="GO" id="GO:0005783">
    <property type="term" value="C:endoplasmic reticulum"/>
    <property type="evidence" value="ECO:0007669"/>
    <property type="project" value="TreeGrafter"/>
</dbReference>
<comment type="similarity">
    <text evidence="1">Belongs to the 1-acyl-sn-glycerol-3-phosphate acyltransferase family.</text>
</comment>
<evidence type="ECO:0000256" key="3">
    <source>
        <dbReference type="ARBA" id="ARBA00023315"/>
    </source>
</evidence>
<keyword evidence="2" id="KW-0808">Transferase</keyword>
<dbReference type="PANTHER" id="PTHR10983">
    <property type="entry name" value="1-ACYLGLYCEROL-3-PHOSPHATE ACYLTRANSFERASE-RELATED"/>
    <property type="match status" value="1"/>
</dbReference>
<evidence type="ECO:0000256" key="2">
    <source>
        <dbReference type="ARBA" id="ARBA00022679"/>
    </source>
</evidence>
<dbReference type="OrthoDB" id="189226at2759"/>
<dbReference type="PANTHER" id="PTHR10983:SF16">
    <property type="entry name" value="LYSOCARDIOLIPIN ACYLTRANSFERASE 1"/>
    <property type="match status" value="1"/>
</dbReference>
<dbReference type="InterPro" id="IPR032098">
    <property type="entry name" value="Acyltransf_C"/>
</dbReference>
<feature type="transmembrane region" description="Helical" evidence="5">
    <location>
        <begin position="81"/>
        <end position="101"/>
    </location>
</feature>
<accession>A0A6A6W095</accession>
<name>A0A6A6W095_9PEZI</name>
<evidence type="ECO:0000259" key="6">
    <source>
        <dbReference type="SMART" id="SM00563"/>
    </source>
</evidence>
<dbReference type="SUPFAM" id="SSF69593">
    <property type="entry name" value="Glycerol-3-phosphate (1)-acyltransferase"/>
    <property type="match status" value="1"/>
</dbReference>
<feature type="transmembrane region" description="Helical" evidence="5">
    <location>
        <begin position="138"/>
        <end position="158"/>
    </location>
</feature>
<reference evidence="7" key="1">
    <citation type="journal article" date="2020" name="Stud. Mycol.">
        <title>101 Dothideomycetes genomes: a test case for predicting lifestyles and emergence of pathogens.</title>
        <authorList>
            <person name="Haridas S."/>
            <person name="Albert R."/>
            <person name="Binder M."/>
            <person name="Bloem J."/>
            <person name="Labutti K."/>
            <person name="Salamov A."/>
            <person name="Andreopoulos B."/>
            <person name="Baker S."/>
            <person name="Barry K."/>
            <person name="Bills G."/>
            <person name="Bluhm B."/>
            <person name="Cannon C."/>
            <person name="Castanera R."/>
            <person name="Culley D."/>
            <person name="Daum C."/>
            <person name="Ezra D."/>
            <person name="Gonzalez J."/>
            <person name="Henrissat B."/>
            <person name="Kuo A."/>
            <person name="Liang C."/>
            <person name="Lipzen A."/>
            <person name="Lutzoni F."/>
            <person name="Magnuson J."/>
            <person name="Mondo S."/>
            <person name="Nolan M."/>
            <person name="Ohm R."/>
            <person name="Pangilinan J."/>
            <person name="Park H.-J."/>
            <person name="Ramirez L."/>
            <person name="Alfaro M."/>
            <person name="Sun H."/>
            <person name="Tritt A."/>
            <person name="Yoshinaga Y."/>
            <person name="Zwiers L.-H."/>
            <person name="Turgeon B."/>
            <person name="Goodwin S."/>
            <person name="Spatafora J."/>
            <person name="Crous P."/>
            <person name="Grigoriev I."/>
        </authorList>
    </citation>
    <scope>NUCLEOTIDE SEQUENCE</scope>
    <source>
        <strain evidence="7">CBS 121739</strain>
    </source>
</reference>
<feature type="transmembrane region" description="Helical" evidence="5">
    <location>
        <begin position="37"/>
        <end position="61"/>
    </location>
</feature>
<gene>
    <name evidence="7" type="ORF">EJ05DRAFT_539800</name>
</gene>
<keyword evidence="8" id="KW-1185">Reference proteome</keyword>
<dbReference type="InterPro" id="IPR002123">
    <property type="entry name" value="Plipid/glycerol_acylTrfase"/>
</dbReference>
<evidence type="ECO:0000313" key="8">
    <source>
        <dbReference type="Proteomes" id="UP000799437"/>
    </source>
</evidence>
<keyword evidence="5" id="KW-0472">Membrane</keyword>
<keyword evidence="3 7" id="KW-0012">Acyltransferase</keyword>
<dbReference type="GeneID" id="54490602"/>
<feature type="domain" description="Phospholipid/glycerol acyltransferase" evidence="6">
    <location>
        <begin position="126"/>
        <end position="255"/>
    </location>
</feature>
<dbReference type="GO" id="GO:0036149">
    <property type="term" value="P:phosphatidylinositol acyl-chain remodeling"/>
    <property type="evidence" value="ECO:0007669"/>
    <property type="project" value="TreeGrafter"/>
</dbReference>
<dbReference type="Proteomes" id="UP000799437">
    <property type="component" value="Unassembled WGS sequence"/>
</dbReference>
<dbReference type="GO" id="GO:0016746">
    <property type="term" value="F:acyltransferase activity"/>
    <property type="evidence" value="ECO:0007669"/>
    <property type="project" value="UniProtKB-KW"/>
</dbReference>